<feature type="transmembrane region" description="Helical" evidence="1">
    <location>
        <begin position="43"/>
        <end position="62"/>
    </location>
</feature>
<dbReference type="EMBL" id="CP006577">
    <property type="protein sequence ID" value="AIG98215.1"/>
    <property type="molecule type" value="Genomic_DNA"/>
</dbReference>
<gene>
    <name evidence="3" type="ORF">AFULGI_00014460</name>
</gene>
<evidence type="ECO:0000256" key="1">
    <source>
        <dbReference type="SAM" id="Phobius"/>
    </source>
</evidence>
<sequence length="120" mass="13013">MEKTDLLMMTFAIVNLADYMTTVKGIEMGFHELNEFVSSLNPASFLLLKIAIVATAFALLLYTRRLSFSLGRGIYIGLVAGLAISTAVLGICSVHNLLLLTGFPEVEFLVKVMTGVLALI</sequence>
<name>A0A075WCT9_ARCFL</name>
<proteinExistence type="predicted"/>
<organism evidence="3 4">
    <name type="scientific">Archaeoglobus fulgidus DSM 8774</name>
    <dbReference type="NCBI Taxonomy" id="1344584"/>
    <lineage>
        <taxon>Archaea</taxon>
        <taxon>Methanobacteriati</taxon>
        <taxon>Methanobacteriota</taxon>
        <taxon>Archaeoglobi</taxon>
        <taxon>Archaeoglobales</taxon>
        <taxon>Archaeoglobaceae</taxon>
        <taxon>Archaeoglobus</taxon>
    </lineage>
</organism>
<dbReference type="InterPro" id="IPR043717">
    <property type="entry name" value="DUF5658"/>
</dbReference>
<evidence type="ECO:0000259" key="2">
    <source>
        <dbReference type="Pfam" id="PF18902"/>
    </source>
</evidence>
<dbReference type="RefSeq" id="WP_048064372.1">
    <property type="nucleotide sequence ID" value="NZ_CP006577.1"/>
</dbReference>
<keyword evidence="1" id="KW-0472">Membrane</keyword>
<dbReference type="HOGENOM" id="CLU_142035_0_0_2"/>
<reference evidence="3 4" key="1">
    <citation type="submission" date="2013-07" db="EMBL/GenBank/DDBJ databases">
        <title>Genome of Archaeoglobus fulgidus.</title>
        <authorList>
            <person name="Fiebig A."/>
            <person name="Birkeland N.-K."/>
        </authorList>
    </citation>
    <scope>NUCLEOTIDE SEQUENCE [LARGE SCALE GENOMIC DNA]</scope>
    <source>
        <strain evidence="3 4">DSM 8774</strain>
    </source>
</reference>
<feature type="transmembrane region" description="Helical" evidence="1">
    <location>
        <begin position="74"/>
        <end position="98"/>
    </location>
</feature>
<dbReference type="Proteomes" id="UP000028501">
    <property type="component" value="Chromosome"/>
</dbReference>
<dbReference type="Pfam" id="PF18902">
    <property type="entry name" value="DUF5658"/>
    <property type="match status" value="1"/>
</dbReference>
<evidence type="ECO:0000313" key="4">
    <source>
        <dbReference type="Proteomes" id="UP000028501"/>
    </source>
</evidence>
<dbReference type="GeneID" id="24794947"/>
<dbReference type="KEGG" id="afg:AFULGI_00014460"/>
<feature type="domain" description="DUF5658" evidence="2">
    <location>
        <begin position="11"/>
        <end position="84"/>
    </location>
</feature>
<keyword evidence="1" id="KW-1133">Transmembrane helix</keyword>
<protein>
    <recommendedName>
        <fullName evidence="2">DUF5658 domain-containing protein</fullName>
    </recommendedName>
</protein>
<evidence type="ECO:0000313" key="3">
    <source>
        <dbReference type="EMBL" id="AIG98215.1"/>
    </source>
</evidence>
<accession>A0A075WCT9</accession>
<dbReference type="AlphaFoldDB" id="A0A075WCT9"/>
<keyword evidence="1" id="KW-0812">Transmembrane</keyword>